<feature type="domain" description="Aminotransferase class I/classII large" evidence="2">
    <location>
        <begin position="13"/>
        <end position="98"/>
    </location>
</feature>
<evidence type="ECO:0000259" key="2">
    <source>
        <dbReference type="Pfam" id="PF00155"/>
    </source>
</evidence>
<dbReference type="InterPro" id="IPR004839">
    <property type="entry name" value="Aminotransferase_I/II_large"/>
</dbReference>
<evidence type="ECO:0000256" key="1">
    <source>
        <dbReference type="ARBA" id="ARBA00022898"/>
    </source>
</evidence>
<dbReference type="PANTHER" id="PTHR43795:SF112">
    <property type="entry name" value="1-AMINOCYCLOPROPANE-1-CARBOXYLATE SYNTHASE 3"/>
    <property type="match status" value="1"/>
</dbReference>
<proteinExistence type="predicted"/>
<dbReference type="SUPFAM" id="SSF53383">
    <property type="entry name" value="PLP-dependent transferases"/>
    <property type="match status" value="1"/>
</dbReference>
<dbReference type="PANTHER" id="PTHR43795">
    <property type="entry name" value="BIFUNCTIONAL ASPARTATE AMINOTRANSFERASE AND GLUTAMATE/ASPARTATE-PREPHENATE AMINOTRANSFERASE-RELATED"/>
    <property type="match status" value="1"/>
</dbReference>
<dbReference type="Gene3D" id="3.40.640.10">
    <property type="entry name" value="Type I PLP-dependent aspartate aminotransferase-like (Major domain)"/>
    <property type="match status" value="1"/>
</dbReference>
<dbReference type="SMR" id="A0A314L1F4"/>
<dbReference type="AlphaFoldDB" id="A0A314L1F4"/>
<dbReference type="GO" id="GO:0008483">
    <property type="term" value="F:transaminase activity"/>
    <property type="evidence" value="ECO:0007669"/>
    <property type="project" value="TreeGrafter"/>
</dbReference>
<evidence type="ECO:0000313" key="4">
    <source>
        <dbReference type="Proteomes" id="UP000187609"/>
    </source>
</evidence>
<reference evidence="3" key="1">
    <citation type="submission" date="2016-11" db="EMBL/GenBank/DDBJ databases">
        <title>The genome of Nicotiana attenuata.</title>
        <authorList>
            <person name="Xu S."/>
            <person name="Brockmoeller T."/>
            <person name="Gaquerel E."/>
            <person name="Navarro A."/>
            <person name="Kuhl H."/>
            <person name="Gase K."/>
            <person name="Ling Z."/>
            <person name="Zhou W."/>
            <person name="Kreitzer C."/>
            <person name="Stanke M."/>
            <person name="Tang H."/>
            <person name="Lyons E."/>
            <person name="Pandey P."/>
            <person name="Pandey S.P."/>
            <person name="Timmermann B."/>
            <person name="Baldwin I.T."/>
        </authorList>
    </citation>
    <scope>NUCLEOTIDE SEQUENCE [LARGE SCALE GENOMIC DNA]</scope>
    <source>
        <strain evidence="3">UT</strain>
    </source>
</reference>
<dbReference type="GO" id="GO:0006520">
    <property type="term" value="P:amino acid metabolic process"/>
    <property type="evidence" value="ECO:0007669"/>
    <property type="project" value="TreeGrafter"/>
</dbReference>
<dbReference type="PRINTS" id="PR00753">
    <property type="entry name" value="ACCSYNTHASE"/>
</dbReference>
<dbReference type="InterPro" id="IPR015421">
    <property type="entry name" value="PyrdxlP-dep_Trfase_major"/>
</dbReference>
<sequence length="98" mass="11287">MVAFVFNFGRFRFDRDLKWRTGSEIVPIQCTSSNGFRITESALEEAYLEAKRRNLRVKGVLVTNPSSPLGTTLSRNEFELILSFIEAKEIHLISDEIY</sequence>
<dbReference type="Gramene" id="OIT35097">
    <property type="protein sequence ID" value="OIT35097"/>
    <property type="gene ID" value="A4A49_52736"/>
</dbReference>
<gene>
    <name evidence="3" type="primary">ACS3_2</name>
    <name evidence="3" type="ORF">A4A49_52736</name>
</gene>
<dbReference type="Proteomes" id="UP000187609">
    <property type="component" value="Unassembled WGS sequence"/>
</dbReference>
<keyword evidence="4" id="KW-1185">Reference proteome</keyword>
<comment type="caution">
    <text evidence="3">The sequence shown here is derived from an EMBL/GenBank/DDBJ whole genome shotgun (WGS) entry which is preliminary data.</text>
</comment>
<accession>A0A314L1F4</accession>
<dbReference type="InterPro" id="IPR050478">
    <property type="entry name" value="Ethylene_sulfur-biosynth"/>
</dbReference>
<dbReference type="STRING" id="49451.A0A314L1F4"/>
<organism evidence="3 4">
    <name type="scientific">Nicotiana attenuata</name>
    <name type="common">Coyote tobacco</name>
    <dbReference type="NCBI Taxonomy" id="49451"/>
    <lineage>
        <taxon>Eukaryota</taxon>
        <taxon>Viridiplantae</taxon>
        <taxon>Streptophyta</taxon>
        <taxon>Embryophyta</taxon>
        <taxon>Tracheophyta</taxon>
        <taxon>Spermatophyta</taxon>
        <taxon>Magnoliopsida</taxon>
        <taxon>eudicotyledons</taxon>
        <taxon>Gunneridae</taxon>
        <taxon>Pentapetalae</taxon>
        <taxon>asterids</taxon>
        <taxon>lamiids</taxon>
        <taxon>Solanales</taxon>
        <taxon>Solanaceae</taxon>
        <taxon>Nicotianoideae</taxon>
        <taxon>Nicotianeae</taxon>
        <taxon>Nicotiana</taxon>
    </lineage>
</organism>
<dbReference type="GO" id="GO:0030170">
    <property type="term" value="F:pyridoxal phosphate binding"/>
    <property type="evidence" value="ECO:0007669"/>
    <property type="project" value="InterPro"/>
</dbReference>
<dbReference type="EMBL" id="MJEQ01000610">
    <property type="protein sequence ID" value="OIT35097.1"/>
    <property type="molecule type" value="Genomic_DNA"/>
</dbReference>
<dbReference type="InterPro" id="IPR015424">
    <property type="entry name" value="PyrdxlP-dep_Trfase"/>
</dbReference>
<dbReference type="Pfam" id="PF00155">
    <property type="entry name" value="Aminotran_1_2"/>
    <property type="match status" value="1"/>
</dbReference>
<protein>
    <submittedName>
        <fullName evidence="3">1-aminocyclopropane-1-carboxylate synthase 3</fullName>
    </submittedName>
</protein>
<name>A0A314L1F4_NICAT</name>
<keyword evidence="1" id="KW-0663">Pyridoxal phosphate</keyword>
<evidence type="ECO:0000313" key="3">
    <source>
        <dbReference type="EMBL" id="OIT35097.1"/>
    </source>
</evidence>